<dbReference type="SUPFAM" id="SSF52540">
    <property type="entry name" value="P-loop containing nucleoside triphosphate hydrolases"/>
    <property type="match status" value="1"/>
</dbReference>
<dbReference type="InterPro" id="IPR002586">
    <property type="entry name" value="CobQ/CobB/MinD/ParA_Nub-bd_dom"/>
</dbReference>
<dbReference type="InterPro" id="IPR027417">
    <property type="entry name" value="P-loop_NTPase"/>
</dbReference>
<dbReference type="PANTHER" id="PTHR13696:SF52">
    <property type="entry name" value="PARA FAMILY PROTEIN CT_582"/>
    <property type="match status" value="1"/>
</dbReference>
<sequence>MGKILPGIVLAFANSKGGSGKSTLTSVLAGYLNKFGKEHHLNIAVIDADDAQNSLGKMRQRETSELDGVNKEDEYEIINISSSEIKNYIEYMKKTFDIILIDFPGNIKQAGVIEGLHLVDIVIIPFETNRISLDGTLEFYNIYKQIPEARKMNSLKTVVKGVPNRVTPNLIEYKELIANKEILPFQLMDNHIKESKVSMQRNITTISKEYTNDCNDFCEEILSIITNFIN</sequence>
<dbReference type="Pfam" id="PF01656">
    <property type="entry name" value="CbiA"/>
    <property type="match status" value="1"/>
</dbReference>
<accession>A0A3P1YRI8</accession>
<dbReference type="RefSeq" id="WP_124790633.1">
    <property type="nucleotide sequence ID" value="NZ_RQYN01000050.1"/>
</dbReference>
<comment type="caution">
    <text evidence="2">The sequence shown here is derived from an EMBL/GenBank/DDBJ whole genome shotgun (WGS) entry which is preliminary data.</text>
</comment>
<proteinExistence type="predicted"/>
<dbReference type="PANTHER" id="PTHR13696">
    <property type="entry name" value="P-LOOP CONTAINING NUCLEOSIDE TRIPHOSPHATE HYDROLASE"/>
    <property type="match status" value="1"/>
</dbReference>
<dbReference type="AlphaFoldDB" id="A0A3P1YRI8"/>
<organism evidence="2 3">
    <name type="scientific">Tannerella forsythia</name>
    <name type="common">Bacteroides forsythus</name>
    <dbReference type="NCBI Taxonomy" id="28112"/>
    <lineage>
        <taxon>Bacteria</taxon>
        <taxon>Pseudomonadati</taxon>
        <taxon>Bacteroidota</taxon>
        <taxon>Bacteroidia</taxon>
        <taxon>Bacteroidales</taxon>
        <taxon>Tannerellaceae</taxon>
        <taxon>Tannerella</taxon>
    </lineage>
</organism>
<evidence type="ECO:0000313" key="2">
    <source>
        <dbReference type="EMBL" id="RRD72436.1"/>
    </source>
</evidence>
<name>A0A3P1YRI8_TANFO</name>
<evidence type="ECO:0000259" key="1">
    <source>
        <dbReference type="Pfam" id="PF01656"/>
    </source>
</evidence>
<dbReference type="CDD" id="cd02042">
    <property type="entry name" value="ParAB_family"/>
    <property type="match status" value="1"/>
</dbReference>
<reference evidence="2 3" key="1">
    <citation type="submission" date="2018-11" db="EMBL/GenBank/DDBJ databases">
        <title>Genomes From Bacteria Associated with the Canine Oral Cavity: a Test Case for Automated Genome-Based Taxonomic Assignment.</title>
        <authorList>
            <person name="Coil D.A."/>
            <person name="Jospin G."/>
            <person name="Darling A.E."/>
            <person name="Wallis C."/>
            <person name="Davis I.J."/>
            <person name="Harris S."/>
            <person name="Eisen J.A."/>
            <person name="Holcombe L.J."/>
            <person name="O'Flynn C."/>
        </authorList>
    </citation>
    <scope>NUCLEOTIDE SEQUENCE [LARGE SCALE GENOMIC DNA]</scope>
    <source>
        <strain evidence="2 3">OH1426_COT-023</strain>
    </source>
</reference>
<feature type="domain" description="CobQ/CobB/MinD/ParA nucleotide binding" evidence="1">
    <location>
        <begin position="10"/>
        <end position="174"/>
    </location>
</feature>
<gene>
    <name evidence="2" type="ORF">EII41_11115</name>
</gene>
<dbReference type="InterPro" id="IPR050678">
    <property type="entry name" value="DNA_Partitioning_ATPase"/>
</dbReference>
<protein>
    <submittedName>
        <fullName evidence="2">ParA family protein</fullName>
    </submittedName>
</protein>
<dbReference type="EMBL" id="RQYN01000050">
    <property type="protein sequence ID" value="RRD72436.1"/>
    <property type="molecule type" value="Genomic_DNA"/>
</dbReference>
<dbReference type="Proteomes" id="UP000279860">
    <property type="component" value="Unassembled WGS sequence"/>
</dbReference>
<evidence type="ECO:0000313" key="3">
    <source>
        <dbReference type="Proteomes" id="UP000279860"/>
    </source>
</evidence>
<dbReference type="Gene3D" id="3.40.50.300">
    <property type="entry name" value="P-loop containing nucleotide triphosphate hydrolases"/>
    <property type="match status" value="1"/>
</dbReference>